<dbReference type="GO" id="GO:0071949">
    <property type="term" value="F:FAD binding"/>
    <property type="evidence" value="ECO:0007669"/>
    <property type="project" value="InterPro"/>
</dbReference>
<evidence type="ECO:0000256" key="1">
    <source>
        <dbReference type="ARBA" id="ARBA00022630"/>
    </source>
</evidence>
<dbReference type="InterPro" id="IPR036188">
    <property type="entry name" value="FAD/NAD-bd_sf"/>
</dbReference>
<evidence type="ECO:0000313" key="7">
    <source>
        <dbReference type="Proteomes" id="UP001140513"/>
    </source>
</evidence>
<dbReference type="InterPro" id="IPR002938">
    <property type="entry name" value="FAD-bd"/>
</dbReference>
<gene>
    <name evidence="6" type="ORF">N0V89_004923</name>
</gene>
<name>A0A9W9CAQ6_9PLEO</name>
<keyword evidence="3" id="KW-0560">Oxidoreductase</keyword>
<dbReference type="OrthoDB" id="16820at2759"/>
<proteinExistence type="predicted"/>
<dbReference type="PANTHER" id="PTHR47469">
    <property type="entry name" value="MONOOXYGENASE-LIKE"/>
    <property type="match status" value="1"/>
</dbReference>
<keyword evidence="7" id="KW-1185">Reference proteome</keyword>
<evidence type="ECO:0000256" key="3">
    <source>
        <dbReference type="ARBA" id="ARBA00023002"/>
    </source>
</evidence>
<dbReference type="Pfam" id="PF01494">
    <property type="entry name" value="FAD_binding_3"/>
    <property type="match status" value="1"/>
</dbReference>
<dbReference type="Gene3D" id="3.50.50.60">
    <property type="entry name" value="FAD/NAD(P)-binding domain"/>
    <property type="match status" value="1"/>
</dbReference>
<evidence type="ECO:0008006" key="8">
    <source>
        <dbReference type="Google" id="ProtNLM"/>
    </source>
</evidence>
<dbReference type="Pfam" id="PF22607">
    <property type="entry name" value="FAD_binding-like"/>
    <property type="match status" value="1"/>
</dbReference>
<feature type="domain" description="2,6-dihydroxypyridine 3-monooxygenase substrate binding" evidence="5">
    <location>
        <begin position="181"/>
        <end position="313"/>
    </location>
</feature>
<dbReference type="Gene3D" id="3.30.9.60">
    <property type="match status" value="1"/>
</dbReference>
<dbReference type="PANTHER" id="PTHR47469:SF2">
    <property type="entry name" value="OS06G0597600 PROTEIN"/>
    <property type="match status" value="1"/>
</dbReference>
<sequence>MDGTKKEAVIVGGSLSGLMNAIVLRREGYKVQVLERSHPSKLISEAAGLGVGPNVHTFMETYVKRPDDYGIVLTDIEIWDENAQLSAKVPLPYTMRMTNWRTMYDMLKNALLDDDPDLAAAVYKTHVEVTDVREENAGVSVSYRDLGTGSEGVLRADLVIAADGANSSIRRKVWQPESPAYAGYSLWRGRISDQLVSEETKEALQGKTVIQKLRNGYMLSYFVPAELTEGKQDPRHRFDLFWAFYDILAEDSPRFQQTMTDTDGKLHRNAIPSGKIQPQVWQEASSRVKEQACWFYAELMDKSHQLYVSAIRDFPNTKAVFCDGKVILAGDAMSQCRPHAGGATNEHAFQAMELAKVLRGESTLEEWEKLCLDSAAKARALAIATGKRFLPEGAIADS</sequence>
<dbReference type="SUPFAM" id="SSF51905">
    <property type="entry name" value="FAD/NAD(P)-binding domain"/>
    <property type="match status" value="1"/>
</dbReference>
<evidence type="ECO:0000256" key="2">
    <source>
        <dbReference type="ARBA" id="ARBA00022827"/>
    </source>
</evidence>
<dbReference type="EMBL" id="JAPEUX010000004">
    <property type="protein sequence ID" value="KAJ4353197.1"/>
    <property type="molecule type" value="Genomic_DNA"/>
</dbReference>
<dbReference type="Proteomes" id="UP001140513">
    <property type="component" value="Unassembled WGS sequence"/>
</dbReference>
<reference evidence="6" key="1">
    <citation type="submission" date="2022-10" db="EMBL/GenBank/DDBJ databases">
        <title>Tapping the CABI collections for fungal endophytes: first genome assemblies for Collariella, Neodidymelliopsis, Ascochyta clinopodiicola, Didymella pomorum, Didymosphaeria variabile, Neocosmospora piperis and Neocucurbitaria cava.</title>
        <authorList>
            <person name="Hill R."/>
        </authorList>
    </citation>
    <scope>NUCLEOTIDE SEQUENCE</scope>
    <source>
        <strain evidence="6">IMI 356815</strain>
    </source>
</reference>
<dbReference type="GeneID" id="80908453"/>
<dbReference type="RefSeq" id="XP_056070971.1">
    <property type="nucleotide sequence ID" value="XM_056213704.1"/>
</dbReference>
<evidence type="ECO:0000259" key="4">
    <source>
        <dbReference type="Pfam" id="PF01494"/>
    </source>
</evidence>
<dbReference type="AlphaFoldDB" id="A0A9W9CAQ6"/>
<comment type="caution">
    <text evidence="6">The sequence shown here is derived from an EMBL/GenBank/DDBJ whole genome shotgun (WGS) entry which is preliminary data.</text>
</comment>
<dbReference type="InterPro" id="IPR054707">
    <property type="entry name" value="DhpH_subs-bd"/>
</dbReference>
<protein>
    <recommendedName>
        <fullName evidence="8">FAD/NAD(P)-binding domain-containing protein</fullName>
    </recommendedName>
</protein>
<evidence type="ECO:0000259" key="5">
    <source>
        <dbReference type="Pfam" id="PF22607"/>
    </source>
</evidence>
<dbReference type="PRINTS" id="PR00420">
    <property type="entry name" value="RNGMNOXGNASE"/>
</dbReference>
<dbReference type="SUPFAM" id="SSF54373">
    <property type="entry name" value="FAD-linked reductases, C-terminal domain"/>
    <property type="match status" value="1"/>
</dbReference>
<evidence type="ECO:0000313" key="6">
    <source>
        <dbReference type="EMBL" id="KAJ4353197.1"/>
    </source>
</evidence>
<feature type="domain" description="FAD-binding" evidence="4">
    <location>
        <begin position="7"/>
        <end position="173"/>
    </location>
</feature>
<organism evidence="6 7">
    <name type="scientific">Didymosphaeria variabile</name>
    <dbReference type="NCBI Taxonomy" id="1932322"/>
    <lineage>
        <taxon>Eukaryota</taxon>
        <taxon>Fungi</taxon>
        <taxon>Dikarya</taxon>
        <taxon>Ascomycota</taxon>
        <taxon>Pezizomycotina</taxon>
        <taxon>Dothideomycetes</taxon>
        <taxon>Pleosporomycetidae</taxon>
        <taxon>Pleosporales</taxon>
        <taxon>Massarineae</taxon>
        <taxon>Didymosphaeriaceae</taxon>
        <taxon>Didymosphaeria</taxon>
    </lineage>
</organism>
<keyword evidence="2" id="KW-0274">FAD</keyword>
<dbReference type="GO" id="GO:0016491">
    <property type="term" value="F:oxidoreductase activity"/>
    <property type="evidence" value="ECO:0007669"/>
    <property type="project" value="UniProtKB-KW"/>
</dbReference>
<accession>A0A9W9CAQ6</accession>
<dbReference type="InterPro" id="IPR053212">
    <property type="entry name" value="DHP_3-monooxygenase"/>
</dbReference>
<keyword evidence="1" id="KW-0285">Flavoprotein</keyword>